<dbReference type="Gene3D" id="1.20.1050.10">
    <property type="match status" value="1"/>
</dbReference>
<organism evidence="1 3">
    <name type="scientific">Vitis vinifera</name>
    <name type="common">Grape</name>
    <dbReference type="NCBI Taxonomy" id="29760"/>
    <lineage>
        <taxon>Eukaryota</taxon>
        <taxon>Viridiplantae</taxon>
        <taxon>Streptophyta</taxon>
        <taxon>Embryophyta</taxon>
        <taxon>Tracheophyta</taxon>
        <taxon>Spermatophyta</taxon>
        <taxon>Magnoliopsida</taxon>
        <taxon>eudicotyledons</taxon>
        <taxon>Gunneridae</taxon>
        <taxon>Pentapetalae</taxon>
        <taxon>rosids</taxon>
        <taxon>Vitales</taxon>
        <taxon>Vitaceae</taxon>
        <taxon>Viteae</taxon>
        <taxon>Vitis</taxon>
    </lineage>
</organism>
<evidence type="ECO:0000313" key="1">
    <source>
        <dbReference type="EMBL" id="RVW65844.1"/>
    </source>
</evidence>
<sequence length="42" mass="5029">MGSTQKLWKPFLDEMNKIEAYKQTKRDPQELVDALKKRFMAN</sequence>
<protein>
    <submittedName>
        <fullName evidence="1">Uncharacterized protein</fullName>
    </submittedName>
</protein>
<proteinExistence type="predicted"/>
<dbReference type="Proteomes" id="UP000288805">
    <property type="component" value="Unassembled WGS sequence"/>
</dbReference>
<dbReference type="EMBL" id="QGNW01000002">
    <property type="protein sequence ID" value="RVX22726.1"/>
    <property type="molecule type" value="Genomic_DNA"/>
</dbReference>
<evidence type="ECO:0000313" key="3">
    <source>
        <dbReference type="Proteomes" id="UP000288805"/>
    </source>
</evidence>
<name>A0A438G0W8_VITVI</name>
<gene>
    <name evidence="1" type="ORF">CK203_007226</name>
    <name evidence="2" type="ORF">CK203_008169</name>
</gene>
<evidence type="ECO:0000313" key="2">
    <source>
        <dbReference type="EMBL" id="RVX22726.1"/>
    </source>
</evidence>
<dbReference type="EMBL" id="QGNW01000684">
    <property type="protein sequence ID" value="RVW65844.1"/>
    <property type="molecule type" value="Genomic_DNA"/>
</dbReference>
<accession>A0A438G0W8</accession>
<comment type="caution">
    <text evidence="1">The sequence shown here is derived from an EMBL/GenBank/DDBJ whole genome shotgun (WGS) entry which is preliminary data.</text>
</comment>
<dbReference type="AlphaFoldDB" id="A0A438G0W8"/>
<reference evidence="1 3" key="1">
    <citation type="journal article" date="2018" name="PLoS Genet.">
        <title>Population sequencing reveals clonal diversity and ancestral inbreeding in the grapevine cultivar Chardonnay.</title>
        <authorList>
            <person name="Roach M.J."/>
            <person name="Johnson D.L."/>
            <person name="Bohlmann J."/>
            <person name="van Vuuren H.J."/>
            <person name="Jones S.J."/>
            <person name="Pretorius I.S."/>
            <person name="Schmidt S.A."/>
            <person name="Borneman A.R."/>
        </authorList>
    </citation>
    <scope>NUCLEOTIDE SEQUENCE [LARGE SCALE GENOMIC DNA]</scope>
    <source>
        <strain evidence="3">cv. Chardonnay</strain>
        <strain evidence="1">I10V1</strain>
        <tissue evidence="1">Leaf</tissue>
    </source>
</reference>